<sequence length="150" mass="17421">MPKTFKMKSSKNTTRNQKKYSLTNFQREITVKFLEILLMIKLFHWKTTSFATHKATDELYASLNENIDNFIEVLLGKSGSRTDLLSNKNIALIDLKSQEQLKSKIDSIKSYLIDLDSNKALQTMSNTDLFNIRDEILGDLNKFLYLLTFK</sequence>
<dbReference type="Pfam" id="PF19174">
    <property type="entry name" value="DUF5856"/>
    <property type="match status" value="1"/>
</dbReference>
<accession>A0A6C0IFE2</accession>
<reference evidence="1" key="1">
    <citation type="journal article" date="2020" name="Nature">
        <title>Giant virus diversity and host interactions through global metagenomics.</title>
        <authorList>
            <person name="Schulz F."/>
            <person name="Roux S."/>
            <person name="Paez-Espino D."/>
            <person name="Jungbluth S."/>
            <person name="Walsh D.A."/>
            <person name="Denef V.J."/>
            <person name="McMahon K.D."/>
            <person name="Konstantinidis K.T."/>
            <person name="Eloe-Fadrosh E.A."/>
            <person name="Kyrpides N.C."/>
            <person name="Woyke T."/>
        </authorList>
    </citation>
    <scope>NUCLEOTIDE SEQUENCE</scope>
    <source>
        <strain evidence="1">GVMAG-M-3300023184-86</strain>
    </source>
</reference>
<name>A0A6C0IFE2_9ZZZZ</name>
<dbReference type="InterPro" id="IPR043876">
    <property type="entry name" value="DUF5856"/>
</dbReference>
<organism evidence="1">
    <name type="scientific">viral metagenome</name>
    <dbReference type="NCBI Taxonomy" id="1070528"/>
    <lineage>
        <taxon>unclassified sequences</taxon>
        <taxon>metagenomes</taxon>
        <taxon>organismal metagenomes</taxon>
    </lineage>
</organism>
<dbReference type="AlphaFoldDB" id="A0A6C0IFE2"/>
<dbReference type="EMBL" id="MN740170">
    <property type="protein sequence ID" value="QHT91844.1"/>
    <property type="molecule type" value="Genomic_DNA"/>
</dbReference>
<proteinExistence type="predicted"/>
<protein>
    <submittedName>
        <fullName evidence="1">Uncharacterized protein</fullName>
    </submittedName>
</protein>
<evidence type="ECO:0000313" key="1">
    <source>
        <dbReference type="EMBL" id="QHT91844.1"/>
    </source>
</evidence>